<proteinExistence type="predicted"/>
<keyword evidence="2" id="KW-1133">Transmembrane helix</keyword>
<dbReference type="PANTHER" id="PTHR35041:SF6">
    <property type="entry name" value="FORMYLMETHIONINE DEFORMYLASE-LIKE PROTEIN-RELATED"/>
    <property type="match status" value="1"/>
</dbReference>
<feature type="compositionally biased region" description="Polar residues" evidence="1">
    <location>
        <begin position="272"/>
        <end position="281"/>
    </location>
</feature>
<feature type="transmembrane region" description="Helical" evidence="2">
    <location>
        <begin position="62"/>
        <end position="82"/>
    </location>
</feature>
<feature type="region of interest" description="Disordered" evidence="1">
    <location>
        <begin position="272"/>
        <end position="300"/>
    </location>
</feature>
<dbReference type="AlphaFoldDB" id="A0AAN5BY76"/>
<reference evidence="3" key="1">
    <citation type="submission" date="2023-04" db="EMBL/GenBank/DDBJ databases">
        <title>Aspergillus oryzae NBRC 4228.</title>
        <authorList>
            <person name="Ichikawa N."/>
            <person name="Sato H."/>
            <person name="Tonouchi N."/>
        </authorList>
    </citation>
    <scope>NUCLEOTIDE SEQUENCE</scope>
    <source>
        <strain evidence="3">NBRC 4228</strain>
    </source>
</reference>
<dbReference type="Proteomes" id="UP001165205">
    <property type="component" value="Unassembled WGS sequence"/>
</dbReference>
<keyword evidence="2" id="KW-0812">Transmembrane</keyword>
<protein>
    <submittedName>
        <fullName evidence="3">Unnamed protein product</fullName>
    </submittedName>
</protein>
<evidence type="ECO:0000313" key="3">
    <source>
        <dbReference type="EMBL" id="GMG29961.1"/>
    </source>
</evidence>
<organism evidence="3 4">
    <name type="scientific">Aspergillus oryzae</name>
    <name type="common">Yellow koji mold</name>
    <dbReference type="NCBI Taxonomy" id="5062"/>
    <lineage>
        <taxon>Eukaryota</taxon>
        <taxon>Fungi</taxon>
        <taxon>Dikarya</taxon>
        <taxon>Ascomycota</taxon>
        <taxon>Pezizomycotina</taxon>
        <taxon>Eurotiomycetes</taxon>
        <taxon>Eurotiomycetidae</taxon>
        <taxon>Eurotiales</taxon>
        <taxon>Aspergillaceae</taxon>
        <taxon>Aspergillus</taxon>
        <taxon>Aspergillus subgen. Circumdati</taxon>
    </lineage>
</organism>
<name>A0AAN5BY76_ASPOZ</name>
<gene>
    <name evidence="3" type="ORF">Aory04_000611900</name>
</gene>
<evidence type="ECO:0000256" key="1">
    <source>
        <dbReference type="SAM" id="MobiDB-lite"/>
    </source>
</evidence>
<feature type="transmembrane region" description="Helical" evidence="2">
    <location>
        <begin position="528"/>
        <end position="552"/>
    </location>
</feature>
<comment type="caution">
    <text evidence="3">The sequence shown here is derived from an EMBL/GenBank/DDBJ whole genome shotgun (WGS) entry which is preliminary data.</text>
</comment>
<sequence>MAVFPFNLKCSAVFLMVASFLAAVAFAIGHGMFYQSLHGQPVLNSQPLASLKSSLHVSDQQLYISLGTFFAFLAKSSLGVSVSTTFDQFAWKSIQGERTRIDIIDDLLSVLRNGFTVANLRLWRHSPISMTLAVICWLLPVASIISPATLSVHLAPSNVYALKRIPRVDFTSANFVGFASGVVALPGEQNAWVSMYERPMTETQRVVNSVATQVNQDHAAHITENVIQAINRSWTFEEGKIPHVTRYAYLSWATETDNLVDTVPFYQKNGSDTFTQRSNQLGPKPKDPEDGSAVFSTPTKPLVGGPPLSLFVTVFPRVTEYTEYDEALKNMEKTVENSTILHCMLHNASYQANLTYVNVEQTIYVTDQTVLNSIVYITGVTNVESGRLSSNTSFVRNAQVMESLSYQSIMDAFGGLLFGSITREIDFLRKPRAGIHQSLLHTEKPTTNIISTTLMETEEMRHIQSVTRSEPDSNPFLNYWPVCILDRHPTIFGALNIYNRPNYTAKAVPETNVTITSYHSIYMYTRSILWAAYGTALGATALSVIAGVLVYFSNDGSYSTKFSTVFRVTQGAKVSTNLSMKDYSGLDPLPDHIAKAKMTIGYNPDYPVRVSSIVPLDQPRVLYPSGLCPSLGIHAF</sequence>
<keyword evidence="2" id="KW-0472">Membrane</keyword>
<evidence type="ECO:0000313" key="4">
    <source>
        <dbReference type="Proteomes" id="UP001165205"/>
    </source>
</evidence>
<feature type="transmembrane region" description="Helical" evidence="2">
    <location>
        <begin position="12"/>
        <end position="33"/>
    </location>
</feature>
<dbReference type="EMBL" id="BSYA01000064">
    <property type="protein sequence ID" value="GMG29961.1"/>
    <property type="molecule type" value="Genomic_DNA"/>
</dbReference>
<feature type="transmembrane region" description="Helical" evidence="2">
    <location>
        <begin position="130"/>
        <end position="150"/>
    </location>
</feature>
<accession>A0AAN5BY76</accession>
<evidence type="ECO:0000256" key="2">
    <source>
        <dbReference type="SAM" id="Phobius"/>
    </source>
</evidence>
<dbReference type="PANTHER" id="PTHR35041">
    <property type="entry name" value="MEDIATOR OF RNA POLYMERASE II TRANSCRIPTION SUBUNIT 1"/>
    <property type="match status" value="1"/>
</dbReference>